<feature type="transmembrane region" description="Helical" evidence="7">
    <location>
        <begin position="184"/>
        <end position="203"/>
    </location>
</feature>
<feature type="binding site" evidence="7">
    <location>
        <position position="151"/>
    </location>
    <ligand>
        <name>a 1,2-diacyl-sn-glycero-3-phospho-(1'-sn-glycerol)</name>
        <dbReference type="ChEBI" id="CHEBI:64716"/>
    </ligand>
</feature>
<name>A0ABR9W6E9_9BACT</name>
<evidence type="ECO:0000256" key="1">
    <source>
        <dbReference type="ARBA" id="ARBA00007150"/>
    </source>
</evidence>
<comment type="subcellular location">
    <subcellularLocation>
        <location evidence="7">Cell membrane</location>
        <topology evidence="7">Multi-pass membrane protein</topology>
    </subcellularLocation>
</comment>
<evidence type="ECO:0000256" key="7">
    <source>
        <dbReference type="HAMAP-Rule" id="MF_01147"/>
    </source>
</evidence>
<comment type="pathway">
    <text evidence="7">Protein modification; lipoprotein biosynthesis (diacylglyceryl transfer).</text>
</comment>
<keyword evidence="2 7" id="KW-1003">Cell membrane</keyword>
<keyword evidence="3 7" id="KW-0808">Transferase</keyword>
<dbReference type="InterPro" id="IPR001640">
    <property type="entry name" value="Lgt"/>
</dbReference>
<reference evidence="9" key="1">
    <citation type="submission" date="2023-07" db="EMBL/GenBank/DDBJ databases">
        <title>Dyadobacter sp. nov 'subterranea' isolated from contaminted grondwater.</title>
        <authorList>
            <person name="Szabo I."/>
            <person name="Al-Omari J."/>
            <person name="Szerdahelyi S.G."/>
            <person name="Rado J."/>
        </authorList>
    </citation>
    <scope>NUCLEOTIDE SEQUENCE [LARGE SCALE GENOMIC DNA]</scope>
    <source>
        <strain evidence="9">UP-52</strain>
    </source>
</reference>
<dbReference type="RefSeq" id="WP_194119337.1">
    <property type="nucleotide sequence ID" value="NZ_JACYGY010000001.1"/>
</dbReference>
<evidence type="ECO:0000313" key="8">
    <source>
        <dbReference type="EMBL" id="MBE9461040.1"/>
    </source>
</evidence>
<evidence type="ECO:0000256" key="6">
    <source>
        <dbReference type="ARBA" id="ARBA00023136"/>
    </source>
</evidence>
<keyword evidence="6 7" id="KW-0472">Membrane</keyword>
<dbReference type="EMBL" id="JACYGY010000001">
    <property type="protein sequence ID" value="MBE9461040.1"/>
    <property type="molecule type" value="Genomic_DNA"/>
</dbReference>
<keyword evidence="5 7" id="KW-1133">Transmembrane helix</keyword>
<feature type="transmembrane region" description="Helical" evidence="7">
    <location>
        <begin position="58"/>
        <end position="78"/>
    </location>
</feature>
<accession>A0ABR9W6E9</accession>
<feature type="transmembrane region" description="Helical" evidence="7">
    <location>
        <begin position="248"/>
        <end position="264"/>
    </location>
</feature>
<keyword evidence="9" id="KW-1185">Reference proteome</keyword>
<organism evidence="8 9">
    <name type="scientific">Dyadobacter subterraneus</name>
    <dbReference type="NCBI Taxonomy" id="2773304"/>
    <lineage>
        <taxon>Bacteria</taxon>
        <taxon>Pseudomonadati</taxon>
        <taxon>Bacteroidota</taxon>
        <taxon>Cytophagia</taxon>
        <taxon>Cytophagales</taxon>
        <taxon>Spirosomataceae</taxon>
        <taxon>Dyadobacter</taxon>
    </lineage>
</organism>
<comment type="caution">
    <text evidence="8">The sequence shown here is derived from an EMBL/GenBank/DDBJ whole genome shotgun (WGS) entry which is preliminary data.</text>
</comment>
<dbReference type="EC" id="2.5.1.145" evidence="7"/>
<evidence type="ECO:0000256" key="4">
    <source>
        <dbReference type="ARBA" id="ARBA00022692"/>
    </source>
</evidence>
<gene>
    <name evidence="7 8" type="primary">lgt</name>
    <name evidence="8" type="ORF">IEE83_04015</name>
</gene>
<feature type="transmembrane region" description="Helical" evidence="7">
    <location>
        <begin position="102"/>
        <end position="124"/>
    </location>
</feature>
<keyword evidence="4 7" id="KW-0812">Transmembrane</keyword>
<feature type="transmembrane region" description="Helical" evidence="7">
    <location>
        <begin position="26"/>
        <end position="46"/>
    </location>
</feature>
<evidence type="ECO:0000256" key="5">
    <source>
        <dbReference type="ARBA" id="ARBA00022989"/>
    </source>
</evidence>
<comment type="function">
    <text evidence="7">Catalyzes the transfer of the diacylglyceryl group from phosphatidylglycerol to the sulfhydryl group of the N-terminal cysteine of a prolipoprotein, the first step in the formation of mature lipoproteins.</text>
</comment>
<protein>
    <recommendedName>
        <fullName evidence="7">Phosphatidylglycerol--prolipoprotein diacylglyceryl transferase</fullName>
        <ecNumber evidence="7">2.5.1.145</ecNumber>
    </recommendedName>
</protein>
<comment type="similarity">
    <text evidence="1 7">Belongs to the Lgt family.</text>
</comment>
<comment type="catalytic activity">
    <reaction evidence="7">
        <text>L-cysteinyl-[prolipoprotein] + a 1,2-diacyl-sn-glycero-3-phospho-(1'-sn-glycerol) = an S-1,2-diacyl-sn-glyceryl-L-cysteinyl-[prolipoprotein] + sn-glycerol 1-phosphate + H(+)</text>
        <dbReference type="Rhea" id="RHEA:56712"/>
        <dbReference type="Rhea" id="RHEA-COMP:14679"/>
        <dbReference type="Rhea" id="RHEA-COMP:14680"/>
        <dbReference type="ChEBI" id="CHEBI:15378"/>
        <dbReference type="ChEBI" id="CHEBI:29950"/>
        <dbReference type="ChEBI" id="CHEBI:57685"/>
        <dbReference type="ChEBI" id="CHEBI:64716"/>
        <dbReference type="ChEBI" id="CHEBI:140658"/>
        <dbReference type="EC" id="2.5.1.145"/>
    </reaction>
</comment>
<feature type="transmembrane region" description="Helical" evidence="7">
    <location>
        <begin position="210"/>
        <end position="228"/>
    </location>
</feature>
<dbReference type="HAMAP" id="MF_01147">
    <property type="entry name" value="Lgt"/>
    <property type="match status" value="1"/>
</dbReference>
<dbReference type="Proteomes" id="UP000634134">
    <property type="component" value="Unassembled WGS sequence"/>
</dbReference>
<proteinExistence type="inferred from homology"/>
<dbReference type="PANTHER" id="PTHR30589">
    <property type="entry name" value="PROLIPOPROTEIN DIACYLGLYCERYL TRANSFERASE"/>
    <property type="match status" value="1"/>
</dbReference>
<dbReference type="GO" id="GO:0016740">
    <property type="term" value="F:transferase activity"/>
    <property type="evidence" value="ECO:0007669"/>
    <property type="project" value="UniProtKB-KW"/>
</dbReference>
<dbReference type="Pfam" id="PF01790">
    <property type="entry name" value="LGT"/>
    <property type="match status" value="1"/>
</dbReference>
<dbReference type="PANTHER" id="PTHR30589:SF0">
    <property type="entry name" value="PHOSPHATIDYLGLYCEROL--PROLIPOPROTEIN DIACYLGLYCERYL TRANSFERASE"/>
    <property type="match status" value="1"/>
</dbReference>
<dbReference type="NCBIfam" id="TIGR00544">
    <property type="entry name" value="lgt"/>
    <property type="match status" value="1"/>
</dbReference>
<evidence type="ECO:0000256" key="3">
    <source>
        <dbReference type="ARBA" id="ARBA00022679"/>
    </source>
</evidence>
<sequence>MIDTTISFILWNVRTNVFPSLEIPKWYGLCWTLGIFLSYRIMFYVFKKEGKTIQQLDILTTYVIIGTLLGARLGHILFYDPIYYWNHLIEILPIRLSPSFEFTGLAGLASHGGGIGIFLAIYLYSKKYKESYLWILDRVTIAAALTGAFIRFGNLMNSEMIGIPTKVSWAFIFTKIDQMPRHPAQLYESVFCLFLFFLMFSIWKKTLGKLPEGLLTGIFLVLLFSFRFMDEFLKIDQESFESQMPINMGQILSIPFILTGLLLIKKANTSKLSNF</sequence>
<feature type="transmembrane region" description="Helical" evidence="7">
    <location>
        <begin position="131"/>
        <end position="150"/>
    </location>
</feature>
<evidence type="ECO:0000313" key="9">
    <source>
        <dbReference type="Proteomes" id="UP000634134"/>
    </source>
</evidence>
<evidence type="ECO:0000256" key="2">
    <source>
        <dbReference type="ARBA" id="ARBA00022475"/>
    </source>
</evidence>